<dbReference type="PANTHER" id="PTHR35603">
    <property type="match status" value="1"/>
</dbReference>
<evidence type="ECO:0000256" key="4">
    <source>
        <dbReference type="ARBA" id="ARBA00023136"/>
    </source>
</evidence>
<keyword evidence="7" id="KW-0732">Signal</keyword>
<evidence type="ECO:0000256" key="1">
    <source>
        <dbReference type="ARBA" id="ARBA00004459"/>
    </source>
</evidence>
<evidence type="ECO:0000256" key="3">
    <source>
        <dbReference type="ARBA" id="ARBA00015281"/>
    </source>
</evidence>
<sequence>MKKLAIAFAASAMALTGLGTAAPAAADPPPWAPAHGKRAKDRAIYDSRGYYREPRRLDRSSRVWRGDDGRYYCRRDNGTTGLVIGAGVGALAGHELAGRGDKTLGAILGAAAGGLLGREIDRGDLKCR</sequence>
<dbReference type="AlphaFoldDB" id="A0A1Y6E9X9"/>
<feature type="region of interest" description="Disordered" evidence="6">
    <location>
        <begin position="21"/>
        <end position="40"/>
    </location>
</feature>
<feature type="domain" description="Glycine zipper 2TM" evidence="8">
    <location>
        <begin position="81"/>
        <end position="120"/>
    </location>
</feature>
<organism evidence="9 10">
    <name type="scientific">Altererythrobacter xiamenensis</name>
    <dbReference type="NCBI Taxonomy" id="1316679"/>
    <lineage>
        <taxon>Bacteria</taxon>
        <taxon>Pseudomonadati</taxon>
        <taxon>Pseudomonadota</taxon>
        <taxon>Alphaproteobacteria</taxon>
        <taxon>Sphingomonadales</taxon>
        <taxon>Erythrobacteraceae</taxon>
        <taxon>Altererythrobacter</taxon>
    </lineage>
</organism>
<keyword evidence="10" id="KW-1185">Reference proteome</keyword>
<evidence type="ECO:0000256" key="5">
    <source>
        <dbReference type="ARBA" id="ARBA00023288"/>
    </source>
</evidence>
<keyword evidence="4" id="KW-0472">Membrane</keyword>
<dbReference type="GO" id="GO:0009279">
    <property type="term" value="C:cell outer membrane"/>
    <property type="evidence" value="ECO:0007669"/>
    <property type="project" value="UniProtKB-SubCell"/>
</dbReference>
<evidence type="ECO:0000313" key="10">
    <source>
        <dbReference type="Proteomes" id="UP000194420"/>
    </source>
</evidence>
<dbReference type="OrthoDB" id="7429177at2"/>
<feature type="signal peptide" evidence="7">
    <location>
        <begin position="1"/>
        <end position="26"/>
    </location>
</feature>
<feature type="chain" id="PRO_5012915680" description="17 kDa surface antigen" evidence="7">
    <location>
        <begin position="27"/>
        <end position="128"/>
    </location>
</feature>
<evidence type="ECO:0000259" key="8">
    <source>
        <dbReference type="Pfam" id="PF05433"/>
    </source>
</evidence>
<accession>A0A1Y6E9X9</accession>
<dbReference type="InterPro" id="IPR051407">
    <property type="entry name" value="Bact_OM_lipoprot/Surf_antigen"/>
</dbReference>
<dbReference type="InterPro" id="IPR008816">
    <property type="entry name" value="Gly_zipper_2TM_dom"/>
</dbReference>
<protein>
    <recommendedName>
        <fullName evidence="3">17 kDa surface antigen</fullName>
    </recommendedName>
</protein>
<dbReference type="RefSeq" id="WP_086436099.1">
    <property type="nucleotide sequence ID" value="NZ_FXWG01000001.1"/>
</dbReference>
<keyword evidence="5" id="KW-0449">Lipoprotein</keyword>
<evidence type="ECO:0000256" key="6">
    <source>
        <dbReference type="SAM" id="MobiDB-lite"/>
    </source>
</evidence>
<evidence type="ECO:0000256" key="2">
    <source>
        <dbReference type="ARBA" id="ARBA00008681"/>
    </source>
</evidence>
<reference evidence="10" key="1">
    <citation type="submission" date="2017-04" db="EMBL/GenBank/DDBJ databases">
        <authorList>
            <person name="Varghese N."/>
            <person name="Submissions S."/>
        </authorList>
    </citation>
    <scope>NUCLEOTIDE SEQUENCE [LARGE SCALE GENOMIC DNA]</scope>
</reference>
<comment type="similarity">
    <text evidence="2">Belongs to the rickettsiale 17 kDa surface antigen family.</text>
</comment>
<comment type="subcellular location">
    <subcellularLocation>
        <location evidence="1">Cell outer membrane</location>
        <topology evidence="1">Lipid-anchor</topology>
    </subcellularLocation>
</comment>
<evidence type="ECO:0000256" key="7">
    <source>
        <dbReference type="SAM" id="SignalP"/>
    </source>
</evidence>
<dbReference type="Pfam" id="PF05433">
    <property type="entry name" value="Rick_17kDa_Anti"/>
    <property type="match status" value="1"/>
</dbReference>
<dbReference type="PANTHER" id="PTHR35603:SF2">
    <property type="entry name" value="OUTER MEMBRANE LIPOPROTEIN"/>
    <property type="match status" value="1"/>
</dbReference>
<dbReference type="Proteomes" id="UP000194420">
    <property type="component" value="Unassembled WGS sequence"/>
</dbReference>
<evidence type="ECO:0000313" key="9">
    <source>
        <dbReference type="EMBL" id="SMQ58041.1"/>
    </source>
</evidence>
<dbReference type="EMBL" id="FXWG01000001">
    <property type="protein sequence ID" value="SMQ58041.1"/>
    <property type="molecule type" value="Genomic_DNA"/>
</dbReference>
<gene>
    <name evidence="9" type="ORF">SAMN06297468_0102</name>
</gene>
<name>A0A1Y6E9X9_9SPHN</name>
<proteinExistence type="inferred from homology"/>